<evidence type="ECO:0000313" key="4">
    <source>
        <dbReference type="Proteomes" id="UP000323994"/>
    </source>
</evidence>
<evidence type="ECO:0000256" key="1">
    <source>
        <dbReference type="SAM" id="SignalP"/>
    </source>
</evidence>
<dbReference type="AlphaFoldDB" id="A0A5M8QPV9"/>
<evidence type="ECO:0000259" key="2">
    <source>
        <dbReference type="Pfam" id="PF19313"/>
    </source>
</evidence>
<protein>
    <submittedName>
        <fullName evidence="3">Carbohydrate binding family 9 domain-containing protein</fullName>
    </submittedName>
</protein>
<sequence>MKKYLLLLLASFHALTSISQNEKPLHAAFTSDRIAVDGNSNEPVWQQADSVSTFYKIYNADNTPAESRTVVRILHNDDFIYVSATMYAKPGAPFKYTVSSLKRDFPDFENDLFGFIVNPSADKLNGYSFYLNPYGVQNESQISNGDNFDITWDQKWYSATVRHADYWTAEMAIPFSSIRFPVSAAPWLINFIRIDNNINEYASWTPTPRSRYVGDAAFTQPFYIEKYPSGSKRRINLIPSLTTNYVRQYTNDAKKTLKVVPSLDAKIRLSSSMVADLTLNPDFSQAEVDIEQANITRFELVYPEKRQFFVENSELFAGFGYSGMGGSPVLPFYSRRIGIEYNAAKDRYEQQPVLGGLRIYGKINPKLQIGLMSVQTKKIKINTADPAQSSISGRNFTTLAFQQNVFKRSSIGAIFVNNQSFDEKANRKNAFNRAYSIDFNLGSTNGNWNGKLFHSGTLTGANNKSLEYNLTHMSHGGNLSYNNRRFLLAFGTVYTGEHYNSEAGFTPRTGYISNFLSFNNYFYPKNTSGRLNRYTADLYYERFNTVKWSMTDDFLNFSSDISFRNTSELSVYFNKYFTKLSFDFDPGLSGGKQLASGSEHVYYNSRITYQSDRRKTFFMRVSSVGGQYYNGHRYGLSGDVNYKMQPYGIMSVLYNYNIIKLPSPYSSNHVWTLTARNDISFNRYLFLATSVQYNSISRNLGVYGKLQWRFLPLSDLFFVYQDNYLSENGMHIQDKGITVKANYYF</sequence>
<feature type="signal peptide" evidence="1">
    <location>
        <begin position="1"/>
        <end position="19"/>
    </location>
</feature>
<dbReference type="CDD" id="cd09618">
    <property type="entry name" value="CBM9_like_2"/>
    <property type="match status" value="1"/>
</dbReference>
<accession>A0A5M8QPV9</accession>
<reference evidence="3 4" key="1">
    <citation type="submission" date="2019-05" db="EMBL/GenBank/DDBJ databases">
        <authorList>
            <person name="Qu J.-H."/>
        </authorList>
    </citation>
    <scope>NUCLEOTIDE SEQUENCE [LARGE SCALE GENOMIC DNA]</scope>
    <source>
        <strain evidence="3 4">NS28</strain>
    </source>
</reference>
<dbReference type="Proteomes" id="UP000323994">
    <property type="component" value="Unassembled WGS sequence"/>
</dbReference>
<dbReference type="Pfam" id="PF19313">
    <property type="entry name" value="DUF5916"/>
    <property type="match status" value="1"/>
</dbReference>
<keyword evidence="1" id="KW-0732">Signal</keyword>
<keyword evidence="4" id="KW-1185">Reference proteome</keyword>
<dbReference type="EMBL" id="VBSN01000066">
    <property type="protein sequence ID" value="KAA6436696.1"/>
    <property type="molecule type" value="Genomic_DNA"/>
</dbReference>
<evidence type="ECO:0000313" key="3">
    <source>
        <dbReference type="EMBL" id="KAA6436696.1"/>
    </source>
</evidence>
<dbReference type="SUPFAM" id="SSF49344">
    <property type="entry name" value="CBD9-like"/>
    <property type="match status" value="1"/>
</dbReference>
<feature type="domain" description="DUF5916" evidence="2">
    <location>
        <begin position="234"/>
        <end position="657"/>
    </location>
</feature>
<dbReference type="RefSeq" id="WP_139014016.1">
    <property type="nucleotide sequence ID" value="NZ_VBSN01000066.1"/>
</dbReference>
<comment type="caution">
    <text evidence="3">The sequence shown here is derived from an EMBL/GenBank/DDBJ whole genome shotgun (WGS) entry which is preliminary data.</text>
</comment>
<dbReference type="InterPro" id="IPR045670">
    <property type="entry name" value="DUF5916"/>
</dbReference>
<gene>
    <name evidence="3" type="ORF">FEM33_21385</name>
</gene>
<dbReference type="Gene3D" id="2.60.40.1190">
    <property type="match status" value="1"/>
</dbReference>
<organism evidence="3 4">
    <name type="scientific">Dyadobacter flavalbus</name>
    <dbReference type="NCBI Taxonomy" id="2579942"/>
    <lineage>
        <taxon>Bacteria</taxon>
        <taxon>Pseudomonadati</taxon>
        <taxon>Bacteroidota</taxon>
        <taxon>Cytophagia</taxon>
        <taxon>Cytophagales</taxon>
        <taxon>Spirosomataceae</taxon>
        <taxon>Dyadobacter</taxon>
    </lineage>
</organism>
<proteinExistence type="predicted"/>
<name>A0A5M8QPV9_9BACT</name>
<dbReference type="OrthoDB" id="9786766at2"/>
<feature type="chain" id="PRO_5024353205" evidence="1">
    <location>
        <begin position="20"/>
        <end position="745"/>
    </location>
</feature>